<feature type="region of interest" description="Disordered" evidence="1">
    <location>
        <begin position="197"/>
        <end position="216"/>
    </location>
</feature>
<dbReference type="EMBL" id="LGRX02002280">
    <property type="protein sequence ID" value="KAK3284461.1"/>
    <property type="molecule type" value="Genomic_DNA"/>
</dbReference>
<dbReference type="InterPro" id="IPR011604">
    <property type="entry name" value="PDDEXK-like_dom_sf"/>
</dbReference>
<organism evidence="3 4">
    <name type="scientific">Cymbomonas tetramitiformis</name>
    <dbReference type="NCBI Taxonomy" id="36881"/>
    <lineage>
        <taxon>Eukaryota</taxon>
        <taxon>Viridiplantae</taxon>
        <taxon>Chlorophyta</taxon>
        <taxon>Pyramimonadophyceae</taxon>
        <taxon>Pyramimonadales</taxon>
        <taxon>Pyramimonadaceae</taxon>
        <taxon>Cymbomonas</taxon>
    </lineage>
</organism>
<feature type="region of interest" description="Disordered" evidence="1">
    <location>
        <begin position="53"/>
        <end position="72"/>
    </location>
</feature>
<protein>
    <recommendedName>
        <fullName evidence="2">PD-(D/E)XK endonuclease-like domain-containing protein</fullName>
    </recommendedName>
</protein>
<dbReference type="AlphaFoldDB" id="A0AAE0LGE8"/>
<comment type="caution">
    <text evidence="3">The sequence shown here is derived from an EMBL/GenBank/DDBJ whole genome shotgun (WGS) entry which is preliminary data.</text>
</comment>
<feature type="domain" description="PD-(D/E)XK endonuclease-like" evidence="2">
    <location>
        <begin position="165"/>
        <end position="290"/>
    </location>
</feature>
<evidence type="ECO:0000259" key="2">
    <source>
        <dbReference type="Pfam" id="PF12705"/>
    </source>
</evidence>
<gene>
    <name evidence="3" type="ORF">CYMTET_7905</name>
</gene>
<proteinExistence type="predicted"/>
<dbReference type="Pfam" id="PF12705">
    <property type="entry name" value="PDDEXK_1"/>
    <property type="match status" value="1"/>
</dbReference>
<dbReference type="InterPro" id="IPR038726">
    <property type="entry name" value="PDDEXK_AddAB-type"/>
</dbReference>
<keyword evidence="4" id="KW-1185">Reference proteome</keyword>
<dbReference type="Proteomes" id="UP001190700">
    <property type="component" value="Unassembled WGS sequence"/>
</dbReference>
<evidence type="ECO:0000313" key="3">
    <source>
        <dbReference type="EMBL" id="KAK3284461.1"/>
    </source>
</evidence>
<evidence type="ECO:0000256" key="1">
    <source>
        <dbReference type="SAM" id="MobiDB-lite"/>
    </source>
</evidence>
<reference evidence="3 4" key="1">
    <citation type="journal article" date="2015" name="Genome Biol. Evol.">
        <title>Comparative Genomics of a Bacterivorous Green Alga Reveals Evolutionary Causalities and Consequences of Phago-Mixotrophic Mode of Nutrition.</title>
        <authorList>
            <person name="Burns J.A."/>
            <person name="Paasch A."/>
            <person name="Narechania A."/>
            <person name="Kim E."/>
        </authorList>
    </citation>
    <scope>NUCLEOTIDE SEQUENCE [LARGE SCALE GENOMIC DNA]</scope>
    <source>
        <strain evidence="3 4">PLY_AMNH</strain>
    </source>
</reference>
<name>A0AAE0LGE8_9CHLO</name>
<feature type="compositionally biased region" description="Basic and acidic residues" evidence="1">
    <location>
        <begin position="204"/>
        <end position="214"/>
    </location>
</feature>
<dbReference type="Gene3D" id="3.90.320.10">
    <property type="match status" value="1"/>
</dbReference>
<accession>A0AAE0LGE8</accession>
<evidence type="ECO:0000313" key="4">
    <source>
        <dbReference type="Proteomes" id="UP001190700"/>
    </source>
</evidence>
<sequence>MNFWRTLASFLPERTAAAKKSPMMATHVELRCLPLQDSRVLYTPIVFRREASDERARSPIEGGGRRAHGPSPSCTFDVMDHLEKLNAHVRDAHITFDEPSHKYFLGGDGRNVISVTTFMKRFFQEFDGRAVIRVHGSRWRTTPGHKYANMSTEEILEIWEANRILQSGLGTRMHERFELFYNLPSVNRECRVNERTGAPVKGNVSERDDGEPRDANASAEVVPEYAQFNRFHNVHGVRPYRTEMRIYDVELRLAGSVDLIASGKSVDKFAMYDWKRSSKELSPDAPHYGRMCRSPLSHLPDTAYTHYVLQQNLYAHILRSKYAIFVEDMYLVRFHPTIKDYELVEVPLWEQEVRVCVIRARRPFVRLRLTDRSLAEKAL</sequence>